<sequence length="446" mass="51150">MIRWISIVILAIAIFATGAWGYQEHQEKNAILVQAENNYQRAFHDLTYQVDLLHDKIGTTLAMNTKEKLSPQLIEIWRLTSEAQTDVGQLPLVLLPFNKTEEFLSNIGEFSYRTAVRDLEQEPLSDKEVDTLNNLYKKAGDIKNELRKVQHVVLEDNLRWMDVQMALVSTDEPMDNTIIDGFETVEETVKAYEESDLSSGLTGISNETHEFRFIKGENISESQAEEQIRKLFKLDDELELTIAESGDGAQLPMYSASFQNEKEHGYIDISKQGGHPLSFMLNREINEKNLSLNDALLRAEKFLKANGFSDMVMFQSNQYENVGVFQFLYQQGDVRVYPDKIQMKVALDDGEILGFVATDFYRNHENTEYEEPSLALEEAKERVNPTVTIQDQHLAIVEDDFKERILAYAFLGTKGQDTYRIFIDANTGQEIKVEKLKAVETKWNID</sequence>
<dbReference type="Proteomes" id="UP000618460">
    <property type="component" value="Unassembled WGS sequence"/>
</dbReference>
<keyword evidence="5" id="KW-1185">Reference proteome</keyword>
<evidence type="ECO:0000259" key="1">
    <source>
        <dbReference type="Pfam" id="PF03413"/>
    </source>
</evidence>
<dbReference type="InterPro" id="IPR014239">
    <property type="entry name" value="YpeB_PepSY1-2"/>
</dbReference>
<comment type="caution">
    <text evidence="4">The sequence shown here is derived from an EMBL/GenBank/DDBJ whole genome shotgun (WGS) entry which is preliminary data.</text>
</comment>
<accession>A0A917WRB7</accession>
<evidence type="ECO:0000313" key="4">
    <source>
        <dbReference type="EMBL" id="GGM22753.1"/>
    </source>
</evidence>
<feature type="domain" description="PepSY" evidence="1">
    <location>
        <begin position="374"/>
        <end position="434"/>
    </location>
</feature>
<dbReference type="GO" id="GO:0009847">
    <property type="term" value="P:spore germination"/>
    <property type="evidence" value="ECO:0007669"/>
    <property type="project" value="InterPro"/>
</dbReference>
<dbReference type="OrthoDB" id="2372097at2"/>
<dbReference type="Pfam" id="PF03413">
    <property type="entry name" value="PepSY"/>
    <property type="match status" value="1"/>
</dbReference>
<dbReference type="Pfam" id="PF14620">
    <property type="entry name" value="YPEB_PepSY1-2"/>
    <property type="match status" value="1"/>
</dbReference>
<reference evidence="4" key="2">
    <citation type="submission" date="2020-09" db="EMBL/GenBank/DDBJ databases">
        <authorList>
            <person name="Sun Q."/>
            <person name="Zhou Y."/>
        </authorList>
    </citation>
    <scope>NUCLEOTIDE SEQUENCE</scope>
    <source>
        <strain evidence="4">CGMCC 1.6333</strain>
    </source>
</reference>
<dbReference type="NCBIfam" id="TIGR02889">
    <property type="entry name" value="spore_YpeB"/>
    <property type="match status" value="1"/>
</dbReference>
<evidence type="ECO:0000259" key="3">
    <source>
        <dbReference type="Pfam" id="PF20769"/>
    </source>
</evidence>
<name>A0A917WRB7_9BACI</name>
<gene>
    <name evidence="4" type="ORF">GCM10011351_05720</name>
</gene>
<dbReference type="AlphaFoldDB" id="A0A917WRB7"/>
<dbReference type="InterPro" id="IPR048402">
    <property type="entry name" value="YpeB_N"/>
</dbReference>
<dbReference type="RefSeq" id="WP_117152103.1">
    <property type="nucleotide sequence ID" value="NZ_BMLG01000001.1"/>
</dbReference>
<feature type="domain" description="Sporulation protein YpeB N-terminal" evidence="3">
    <location>
        <begin position="27"/>
        <end position="162"/>
    </location>
</feature>
<proteinExistence type="predicted"/>
<dbReference type="Pfam" id="PF20769">
    <property type="entry name" value="YPEB_N"/>
    <property type="match status" value="1"/>
</dbReference>
<protein>
    <submittedName>
        <fullName evidence="4">Germination protein YpeB</fullName>
    </submittedName>
</protein>
<evidence type="ECO:0000313" key="5">
    <source>
        <dbReference type="Proteomes" id="UP000618460"/>
    </source>
</evidence>
<reference evidence="4" key="1">
    <citation type="journal article" date="2014" name="Int. J. Syst. Evol. Microbiol.">
        <title>Complete genome sequence of Corynebacterium casei LMG S-19264T (=DSM 44701T), isolated from a smear-ripened cheese.</title>
        <authorList>
            <consortium name="US DOE Joint Genome Institute (JGI-PGF)"/>
            <person name="Walter F."/>
            <person name="Albersmeier A."/>
            <person name="Kalinowski J."/>
            <person name="Ruckert C."/>
        </authorList>
    </citation>
    <scope>NUCLEOTIDE SEQUENCE</scope>
    <source>
        <strain evidence="4">CGMCC 1.6333</strain>
    </source>
</reference>
<dbReference type="InterPro" id="IPR025711">
    <property type="entry name" value="PepSY"/>
</dbReference>
<evidence type="ECO:0000259" key="2">
    <source>
        <dbReference type="Pfam" id="PF14620"/>
    </source>
</evidence>
<dbReference type="EMBL" id="BMLG01000001">
    <property type="protein sequence ID" value="GGM22753.1"/>
    <property type="molecule type" value="Genomic_DNA"/>
</dbReference>
<feature type="domain" description="Sporulation protein YpeB PepSY1 and PepSY2" evidence="2">
    <location>
        <begin position="180"/>
        <end position="367"/>
    </location>
</feature>
<organism evidence="4 5">
    <name type="scientific">Paraliobacillus quinghaiensis</name>
    <dbReference type="NCBI Taxonomy" id="470815"/>
    <lineage>
        <taxon>Bacteria</taxon>
        <taxon>Bacillati</taxon>
        <taxon>Bacillota</taxon>
        <taxon>Bacilli</taxon>
        <taxon>Bacillales</taxon>
        <taxon>Bacillaceae</taxon>
        <taxon>Paraliobacillus</taxon>
    </lineage>
</organism>